<proteinExistence type="predicted"/>
<dbReference type="WBParaSite" id="Hba_04061">
    <property type="protein sequence ID" value="Hba_04061"/>
    <property type="gene ID" value="Hba_04061"/>
</dbReference>
<accession>A0A1I7WGE0</accession>
<dbReference type="Proteomes" id="UP000095283">
    <property type="component" value="Unplaced"/>
</dbReference>
<name>A0A1I7WGE0_HETBA</name>
<evidence type="ECO:0000313" key="2">
    <source>
        <dbReference type="Proteomes" id="UP000095283"/>
    </source>
</evidence>
<feature type="chain" id="PRO_5009310626" evidence="1">
    <location>
        <begin position="17"/>
        <end position="102"/>
    </location>
</feature>
<keyword evidence="2" id="KW-1185">Reference proteome</keyword>
<evidence type="ECO:0000256" key="1">
    <source>
        <dbReference type="SAM" id="SignalP"/>
    </source>
</evidence>
<keyword evidence="1" id="KW-0732">Signal</keyword>
<organism evidence="2 3">
    <name type="scientific">Heterorhabditis bacteriophora</name>
    <name type="common">Entomopathogenic nematode worm</name>
    <dbReference type="NCBI Taxonomy" id="37862"/>
    <lineage>
        <taxon>Eukaryota</taxon>
        <taxon>Metazoa</taxon>
        <taxon>Ecdysozoa</taxon>
        <taxon>Nematoda</taxon>
        <taxon>Chromadorea</taxon>
        <taxon>Rhabditida</taxon>
        <taxon>Rhabditina</taxon>
        <taxon>Rhabditomorpha</taxon>
        <taxon>Strongyloidea</taxon>
        <taxon>Heterorhabditidae</taxon>
        <taxon>Heterorhabditis</taxon>
    </lineage>
</organism>
<evidence type="ECO:0000313" key="3">
    <source>
        <dbReference type="WBParaSite" id="Hba_04061"/>
    </source>
</evidence>
<protein>
    <submittedName>
        <fullName evidence="3">Secreted protein</fullName>
    </submittedName>
</protein>
<reference evidence="3" key="1">
    <citation type="submission" date="2016-11" db="UniProtKB">
        <authorList>
            <consortium name="WormBaseParasite"/>
        </authorList>
    </citation>
    <scope>IDENTIFICATION</scope>
</reference>
<dbReference type="AlphaFoldDB" id="A0A1I7WGE0"/>
<feature type="signal peptide" evidence="1">
    <location>
        <begin position="1"/>
        <end position="16"/>
    </location>
</feature>
<sequence length="102" mass="12174">MLVWLWMVILIVYVKKFCKITNRLLPFLELASVQVYLTKKKHYSYSIITRSNFKCSSVKNFDNQESTFYPKYLCNILCFGWHCKPLFVNSCFPTANKIWKIS</sequence>